<dbReference type="Proteomes" id="UP000621799">
    <property type="component" value="Unassembled WGS sequence"/>
</dbReference>
<sequence length="279" mass="30005">MSSGFREIGIDITPENDSATDVGPLVITQHFADRSAINNQGWLLGSLFRDVDNDTFYDAGEGLNDIEISITGINGTTFSDTVMPMDAGGYQILLDAGQYQVEFERDGTSLKTESVTVANQNVNVDYVDAATPPPNAGKGKIVGNKFEDLDGDGEWDSNESGLSGWTIFLDTNGNRQLDAGEESTTTDANGEYIFNDLNPGTYTVAEVLQAGWEQTFPNPANPIGSESYQLDDGSNEGWTSYGSSDHMTFNAFEAQAGQETITSISVELSSRGNPKAVFL</sequence>
<organism evidence="5 6">
    <name type="scientific">Zarconia navalis LEGE 11467</name>
    <dbReference type="NCBI Taxonomy" id="1828826"/>
    <lineage>
        <taxon>Bacteria</taxon>
        <taxon>Bacillati</taxon>
        <taxon>Cyanobacteriota</taxon>
        <taxon>Cyanophyceae</taxon>
        <taxon>Oscillatoriophycideae</taxon>
        <taxon>Oscillatoriales</taxon>
        <taxon>Oscillatoriales incertae sedis</taxon>
        <taxon>Zarconia</taxon>
        <taxon>Zarconia navalis</taxon>
    </lineage>
</organism>
<keyword evidence="3" id="KW-0732">Signal</keyword>
<evidence type="ECO:0000313" key="6">
    <source>
        <dbReference type="Proteomes" id="UP000621799"/>
    </source>
</evidence>
<evidence type="ECO:0000256" key="3">
    <source>
        <dbReference type="ARBA" id="ARBA00022729"/>
    </source>
</evidence>
<dbReference type="AlphaFoldDB" id="A0A928ZB22"/>
<dbReference type="InterPro" id="IPR033764">
    <property type="entry name" value="Sdr_B"/>
</dbReference>
<dbReference type="Gene3D" id="2.60.40.10">
    <property type="entry name" value="Immunoglobulins"/>
    <property type="match status" value="1"/>
</dbReference>
<evidence type="ECO:0000259" key="4">
    <source>
        <dbReference type="Pfam" id="PF17210"/>
    </source>
</evidence>
<gene>
    <name evidence="5" type="ORF">IQ235_15690</name>
</gene>
<evidence type="ECO:0000256" key="2">
    <source>
        <dbReference type="ARBA" id="ARBA00022525"/>
    </source>
</evidence>
<dbReference type="GO" id="GO:0005576">
    <property type="term" value="C:extracellular region"/>
    <property type="evidence" value="ECO:0007669"/>
    <property type="project" value="UniProtKB-SubCell"/>
</dbReference>
<proteinExistence type="predicted"/>
<dbReference type="InterPro" id="IPR013783">
    <property type="entry name" value="Ig-like_fold"/>
</dbReference>
<dbReference type="Gene3D" id="2.60.40.1120">
    <property type="entry name" value="Carboxypeptidase-like, regulatory domain"/>
    <property type="match status" value="1"/>
</dbReference>
<comment type="subcellular location">
    <subcellularLocation>
        <location evidence="1">Secreted</location>
    </subcellularLocation>
</comment>
<keyword evidence="6" id="KW-1185">Reference proteome</keyword>
<reference evidence="5" key="1">
    <citation type="submission" date="2020-10" db="EMBL/GenBank/DDBJ databases">
        <authorList>
            <person name="Castelo-Branco R."/>
            <person name="Eusebio N."/>
            <person name="Adriana R."/>
            <person name="Vieira A."/>
            <person name="Brugerolle De Fraissinette N."/>
            <person name="Rezende De Castro R."/>
            <person name="Schneider M.P."/>
            <person name="Vasconcelos V."/>
            <person name="Leao P.N."/>
        </authorList>
    </citation>
    <scope>NUCLEOTIDE SEQUENCE</scope>
    <source>
        <strain evidence="5">LEGE 11467</strain>
    </source>
</reference>
<comment type="caution">
    <text evidence="5">The sequence shown here is derived from an EMBL/GenBank/DDBJ whole genome shotgun (WGS) entry which is preliminary data.</text>
</comment>
<dbReference type="Pfam" id="PF17210">
    <property type="entry name" value="SdrD_B"/>
    <property type="match status" value="1"/>
</dbReference>
<evidence type="ECO:0000256" key="1">
    <source>
        <dbReference type="ARBA" id="ARBA00004613"/>
    </source>
</evidence>
<feature type="domain" description="SD-repeat containing protein B" evidence="4">
    <location>
        <begin position="146"/>
        <end position="221"/>
    </location>
</feature>
<accession>A0A928ZB22</accession>
<protein>
    <recommendedName>
        <fullName evidence="4">SD-repeat containing protein B domain-containing protein</fullName>
    </recommendedName>
</protein>
<keyword evidence="2" id="KW-0964">Secreted</keyword>
<feature type="non-terminal residue" evidence="5">
    <location>
        <position position="279"/>
    </location>
</feature>
<dbReference type="SUPFAM" id="SSF117074">
    <property type="entry name" value="Hypothetical protein PA1324"/>
    <property type="match status" value="1"/>
</dbReference>
<evidence type="ECO:0000313" key="5">
    <source>
        <dbReference type="EMBL" id="MBE9042221.1"/>
    </source>
</evidence>
<name>A0A928ZB22_9CYAN</name>
<dbReference type="EMBL" id="JADEXN010000318">
    <property type="protein sequence ID" value="MBE9042221.1"/>
    <property type="molecule type" value="Genomic_DNA"/>
</dbReference>